<evidence type="ECO:0000313" key="1">
    <source>
        <dbReference type="EMBL" id="KAI7985251.1"/>
    </source>
</evidence>
<gene>
    <name evidence="1" type="ORF">LOK49_LG14G00353</name>
</gene>
<evidence type="ECO:0000313" key="2">
    <source>
        <dbReference type="Proteomes" id="UP001060215"/>
    </source>
</evidence>
<organism evidence="1 2">
    <name type="scientific">Camellia lanceoleosa</name>
    <dbReference type="NCBI Taxonomy" id="1840588"/>
    <lineage>
        <taxon>Eukaryota</taxon>
        <taxon>Viridiplantae</taxon>
        <taxon>Streptophyta</taxon>
        <taxon>Embryophyta</taxon>
        <taxon>Tracheophyta</taxon>
        <taxon>Spermatophyta</taxon>
        <taxon>Magnoliopsida</taxon>
        <taxon>eudicotyledons</taxon>
        <taxon>Gunneridae</taxon>
        <taxon>Pentapetalae</taxon>
        <taxon>asterids</taxon>
        <taxon>Ericales</taxon>
        <taxon>Theaceae</taxon>
        <taxon>Camellia</taxon>
    </lineage>
</organism>
<accession>A0ACC0FCS5</accession>
<sequence length="93" mass="9728">MATKKAVTPQSSPACSRKRPGLGCLAAMYLATRREANAKTPLRDTAIGRVSRGGGGAWASDSEGKAAAPPQPEGVDQLFQTVSFPTISQMHTK</sequence>
<keyword evidence="2" id="KW-1185">Reference proteome</keyword>
<dbReference type="Proteomes" id="UP001060215">
    <property type="component" value="Chromosome 15"/>
</dbReference>
<comment type="caution">
    <text evidence="1">The sequence shown here is derived from an EMBL/GenBank/DDBJ whole genome shotgun (WGS) entry which is preliminary data.</text>
</comment>
<name>A0ACC0FCS5_9ERIC</name>
<protein>
    <submittedName>
        <fullName evidence="1">Uncharacterized protein</fullName>
    </submittedName>
</protein>
<dbReference type="EMBL" id="CM045772">
    <property type="protein sequence ID" value="KAI7985251.1"/>
    <property type="molecule type" value="Genomic_DNA"/>
</dbReference>
<proteinExistence type="predicted"/>
<reference evidence="1 2" key="1">
    <citation type="journal article" date="2022" name="Plant J.">
        <title>Chromosome-level genome of Camellia lanceoleosa provides a valuable resource for understanding genome evolution and self-incompatibility.</title>
        <authorList>
            <person name="Gong W."/>
            <person name="Xiao S."/>
            <person name="Wang L."/>
            <person name="Liao Z."/>
            <person name="Chang Y."/>
            <person name="Mo W."/>
            <person name="Hu G."/>
            <person name="Li W."/>
            <person name="Zhao G."/>
            <person name="Zhu H."/>
            <person name="Hu X."/>
            <person name="Ji K."/>
            <person name="Xiang X."/>
            <person name="Song Q."/>
            <person name="Yuan D."/>
            <person name="Jin S."/>
            <person name="Zhang L."/>
        </authorList>
    </citation>
    <scope>NUCLEOTIDE SEQUENCE [LARGE SCALE GENOMIC DNA]</scope>
    <source>
        <strain evidence="1">SQ_2022a</strain>
    </source>
</reference>